<dbReference type="Pfam" id="PF20703">
    <property type="entry name" value="nSTAND1"/>
    <property type="match status" value="1"/>
</dbReference>
<evidence type="ECO:0000259" key="6">
    <source>
        <dbReference type="Pfam" id="PF20703"/>
    </source>
</evidence>
<dbReference type="AlphaFoldDB" id="A0A540W600"/>
<dbReference type="OrthoDB" id="134501at2"/>
<dbReference type="EMBL" id="VIGB01000003">
    <property type="protein sequence ID" value="TQF04403.1"/>
    <property type="molecule type" value="Genomic_DNA"/>
</dbReference>
<dbReference type="PROSITE" id="PS50082">
    <property type="entry name" value="WD_REPEATS_2"/>
    <property type="match status" value="7"/>
</dbReference>
<feature type="repeat" description="WD" evidence="3">
    <location>
        <begin position="882"/>
        <end position="914"/>
    </location>
</feature>
<dbReference type="PROSITE" id="PS50294">
    <property type="entry name" value="WD_REPEATS_REGION"/>
    <property type="match status" value="6"/>
</dbReference>
<feature type="repeat" description="WD" evidence="3">
    <location>
        <begin position="798"/>
        <end position="839"/>
    </location>
</feature>
<keyword evidence="1 3" id="KW-0853">WD repeat</keyword>
<dbReference type="PANTHER" id="PTHR19879">
    <property type="entry name" value="TRANSCRIPTION INITIATION FACTOR TFIID"/>
    <property type="match status" value="1"/>
</dbReference>
<feature type="repeat" description="WD" evidence="3">
    <location>
        <begin position="570"/>
        <end position="603"/>
    </location>
</feature>
<organism evidence="7 8">
    <name type="scientific">Kitasatospora acidiphila</name>
    <dbReference type="NCBI Taxonomy" id="2567942"/>
    <lineage>
        <taxon>Bacteria</taxon>
        <taxon>Bacillati</taxon>
        <taxon>Actinomycetota</taxon>
        <taxon>Actinomycetes</taxon>
        <taxon>Kitasatosporales</taxon>
        <taxon>Streptomycetaceae</taxon>
        <taxon>Kitasatospora</taxon>
    </lineage>
</organism>
<feature type="repeat" description="WD" evidence="3">
    <location>
        <begin position="708"/>
        <end position="740"/>
    </location>
</feature>
<feature type="repeat" description="WD" evidence="3">
    <location>
        <begin position="662"/>
        <end position="695"/>
    </location>
</feature>
<comment type="caution">
    <text evidence="7">The sequence shown here is derived from an EMBL/GenBank/DDBJ whole genome shotgun (WGS) entry which is preliminary data.</text>
</comment>
<evidence type="ECO:0000256" key="4">
    <source>
        <dbReference type="SAM" id="MobiDB-lite"/>
    </source>
</evidence>
<feature type="region of interest" description="Disordered" evidence="4">
    <location>
        <begin position="911"/>
        <end position="991"/>
    </location>
</feature>
<feature type="domain" description="Novel STAND NTPase 1" evidence="6">
    <location>
        <begin position="17"/>
        <end position="436"/>
    </location>
</feature>
<feature type="repeat" description="WD" evidence="3">
    <location>
        <begin position="616"/>
        <end position="657"/>
    </location>
</feature>
<sequence>MRHAHQVEASSWEGDCPYPGLAAFGPEQSQWFFGRDELTSQLIARLDERVDRGGPLAVVAPSGAGKSSLLRAGVLPAIGRGSLPAAGSSRWPCLLFTPTAHPLTALADQLAPLTGDSAEQLLAILRAGPDAGAEHLRTSLAAEGEATSRIVMVVDQAEELFTLCLDGQERSAFLDVVARLAEARPGGSGPSALVVYGLRSDFYTQCVAYPQLQTVLQDGQVLVGALSESGVREAILFPARAVRLRVEPGLVDLLLRDLGTPVNGALAGGRRPGQESYEAGRLPLLAHALRTTWQNRHGATLTVDGYRATGGIPHAVATTAERVFEHLGPEAQQAARLVFLRLVRLGQDTEDTRRRMPAARLGAGPDGAGPVAAVVDAFARARLLTRERETIEITHEALLHAWPRLSGWIEADRVGNLVRQQLDEAAADWIRDRRDPGLLYRGSRLAEARTWAAAVHDGPASPEAQSFLATSLAQERRATVRRRLVVTVLSLLLVIASLAAVAVFQESRTVRAQRNTAIFEQLTAEADQLRGTDQPLAAQLDLAAYRMRPDDPSVRTNLFSDANAGPVTTLTGHTGPVDGVAFSPDGHTLASAGEDKTIRLWDVTDPDHPRPRSGPLTGAAVGVAVLAFSPDSHTLAGVSRDNTIRLWDVTDPDHPESRGQIVIHNDAIVTPLAFSPDSRMLVTDGTDSTVQLWDVTDPNHPVEIGQPITGHTKVVYSAAFIDQHTLVTVGKDRTVLWWDITDRNHPTPSGRLPLNLSGPLWAPQFSPDGHLLAIATSGSVQLWNIADPKHPTSVGQPLPASSDYINSLAFSPDEHFLAASGSDPTVWLWNTTDPEHTDVVDHPPTGHSGAVSAVALSPGGQVIATAGSDGTVRLLQQPPSRLLGHTGKVYDVAFSPDGHLLASASTDGTLRLWNTTDPEHPQPVGQPLDPKSGQLYAVAFSPKGTPSSVAEARSACGTSPTPPSRSRSVSRSPGPPPRSTTSLSAPTGPPW</sequence>
<name>A0A540W600_9ACTN</name>
<dbReference type="Proteomes" id="UP000319103">
    <property type="component" value="Unassembled WGS sequence"/>
</dbReference>
<dbReference type="InterPro" id="IPR020472">
    <property type="entry name" value="WD40_PAC1"/>
</dbReference>
<dbReference type="SUPFAM" id="SSF50978">
    <property type="entry name" value="WD40 repeat-like"/>
    <property type="match status" value="2"/>
</dbReference>
<protein>
    <recommendedName>
        <fullName evidence="6">Novel STAND NTPase 1 domain-containing protein</fullName>
    </recommendedName>
</protein>
<evidence type="ECO:0000313" key="7">
    <source>
        <dbReference type="EMBL" id="TQF04403.1"/>
    </source>
</evidence>
<dbReference type="Gene3D" id="2.130.10.10">
    <property type="entry name" value="YVTN repeat-like/Quinoprotein amine dehydrogenase"/>
    <property type="match status" value="3"/>
</dbReference>
<dbReference type="SUPFAM" id="SSF52540">
    <property type="entry name" value="P-loop containing nucleoside triphosphate hydrolases"/>
    <property type="match status" value="1"/>
</dbReference>
<dbReference type="CDD" id="cd00200">
    <property type="entry name" value="WD40"/>
    <property type="match status" value="1"/>
</dbReference>
<keyword evidence="2" id="KW-0677">Repeat</keyword>
<reference evidence="7 8" key="1">
    <citation type="submission" date="2019-06" db="EMBL/GenBank/DDBJ databases">
        <title>Description of Kitasatospora acidophila sp. nov. isolated from pine grove soil, and reclassification of Streptomyces novaecaesareae to Kitasatospora novaeceasareae comb. nov.</title>
        <authorList>
            <person name="Kim M.J."/>
        </authorList>
    </citation>
    <scope>NUCLEOTIDE SEQUENCE [LARGE SCALE GENOMIC DNA]</scope>
    <source>
        <strain evidence="7 8">MMS16-CNU292</strain>
    </source>
</reference>
<evidence type="ECO:0000256" key="5">
    <source>
        <dbReference type="SAM" id="Phobius"/>
    </source>
</evidence>
<dbReference type="InterPro" id="IPR027417">
    <property type="entry name" value="P-loop_NTPase"/>
</dbReference>
<feature type="transmembrane region" description="Helical" evidence="5">
    <location>
        <begin position="484"/>
        <end position="504"/>
    </location>
</feature>
<evidence type="ECO:0000313" key="8">
    <source>
        <dbReference type="Proteomes" id="UP000319103"/>
    </source>
</evidence>
<gene>
    <name evidence="7" type="ORF">E6W39_21985</name>
</gene>
<dbReference type="InterPro" id="IPR049052">
    <property type="entry name" value="nSTAND1"/>
</dbReference>
<evidence type="ECO:0000256" key="3">
    <source>
        <dbReference type="PROSITE-ProRule" id="PRU00221"/>
    </source>
</evidence>
<dbReference type="PANTHER" id="PTHR19879:SF9">
    <property type="entry name" value="TRANSCRIPTION INITIATION FACTOR TFIID SUBUNIT 5"/>
    <property type="match status" value="1"/>
</dbReference>
<dbReference type="InterPro" id="IPR019775">
    <property type="entry name" value="WD40_repeat_CS"/>
</dbReference>
<evidence type="ECO:0000256" key="2">
    <source>
        <dbReference type="ARBA" id="ARBA00022737"/>
    </source>
</evidence>
<dbReference type="PRINTS" id="PR00320">
    <property type="entry name" value="GPROTEINBRPT"/>
</dbReference>
<dbReference type="PROSITE" id="PS00678">
    <property type="entry name" value="WD_REPEATS_1"/>
    <property type="match status" value="2"/>
</dbReference>
<dbReference type="InterPro" id="IPR036322">
    <property type="entry name" value="WD40_repeat_dom_sf"/>
</dbReference>
<dbReference type="Pfam" id="PF00400">
    <property type="entry name" value="WD40"/>
    <property type="match status" value="7"/>
</dbReference>
<keyword evidence="5" id="KW-1133">Transmembrane helix</keyword>
<proteinExistence type="predicted"/>
<keyword evidence="5" id="KW-0472">Membrane</keyword>
<dbReference type="InterPro" id="IPR001680">
    <property type="entry name" value="WD40_rpt"/>
</dbReference>
<keyword evidence="5" id="KW-0812">Transmembrane</keyword>
<dbReference type="InterPro" id="IPR015943">
    <property type="entry name" value="WD40/YVTN_repeat-like_dom_sf"/>
</dbReference>
<evidence type="ECO:0000256" key="1">
    <source>
        <dbReference type="ARBA" id="ARBA00022574"/>
    </source>
</evidence>
<keyword evidence="8" id="KW-1185">Reference proteome</keyword>
<dbReference type="SMART" id="SM00320">
    <property type="entry name" value="WD40"/>
    <property type="match status" value="8"/>
</dbReference>
<feature type="repeat" description="WD" evidence="3">
    <location>
        <begin position="844"/>
        <end position="874"/>
    </location>
</feature>
<accession>A0A540W600</accession>